<evidence type="ECO:0000256" key="1">
    <source>
        <dbReference type="SAM" id="Phobius"/>
    </source>
</evidence>
<protein>
    <submittedName>
        <fullName evidence="2">Uncharacterized protein</fullName>
    </submittedName>
</protein>
<dbReference type="RefSeq" id="WP_129068286.1">
    <property type="nucleotide sequence ID" value="NZ_RDFA01000002.1"/>
</dbReference>
<reference evidence="2 3" key="1">
    <citation type="submission" date="2019-01" db="EMBL/GenBank/DDBJ databases">
        <title>Halorientalis sp. F13-25 a new haloarchaeum isolated from hypersaline water.</title>
        <authorList>
            <person name="Ana D.-V."/>
            <person name="Cristina S.-P."/>
            <person name="Antonio V."/>
        </authorList>
    </citation>
    <scope>NUCLEOTIDE SEQUENCE [LARGE SCALE GENOMIC DNA]</scope>
    <source>
        <strain evidence="2 3">F13-25</strain>
    </source>
</reference>
<dbReference type="EMBL" id="RDFA01000002">
    <property type="protein sequence ID" value="RXK50325.1"/>
    <property type="molecule type" value="Genomic_DNA"/>
</dbReference>
<keyword evidence="1" id="KW-0472">Membrane</keyword>
<keyword evidence="3" id="KW-1185">Reference proteome</keyword>
<dbReference type="Proteomes" id="UP000289691">
    <property type="component" value="Unassembled WGS sequence"/>
</dbReference>
<accession>A0A498L6J7</accession>
<evidence type="ECO:0000313" key="3">
    <source>
        <dbReference type="Proteomes" id="UP000289691"/>
    </source>
</evidence>
<organism evidence="2 3">
    <name type="scientific">Halorientalis pallida</name>
    <dbReference type="NCBI Taxonomy" id="2479928"/>
    <lineage>
        <taxon>Archaea</taxon>
        <taxon>Methanobacteriati</taxon>
        <taxon>Methanobacteriota</taxon>
        <taxon>Stenosarchaea group</taxon>
        <taxon>Halobacteria</taxon>
        <taxon>Halobacteriales</taxon>
        <taxon>Haloarculaceae</taxon>
        <taxon>Halorientalis</taxon>
    </lineage>
</organism>
<dbReference type="OrthoDB" id="245407at2157"/>
<keyword evidence="1" id="KW-0812">Transmembrane</keyword>
<comment type="caution">
    <text evidence="2">The sequence shown here is derived from an EMBL/GenBank/DDBJ whole genome shotgun (WGS) entry which is preliminary data.</text>
</comment>
<dbReference type="AlphaFoldDB" id="A0A498L6J7"/>
<name>A0A498L6J7_9EURY</name>
<gene>
    <name evidence="2" type="ORF">EAF64_07115</name>
</gene>
<evidence type="ECO:0000313" key="2">
    <source>
        <dbReference type="EMBL" id="RXK50325.1"/>
    </source>
</evidence>
<keyword evidence="1" id="KW-1133">Transmembrane helix</keyword>
<feature type="transmembrane region" description="Helical" evidence="1">
    <location>
        <begin position="55"/>
        <end position="73"/>
    </location>
</feature>
<sequence length="78" mass="8311">MPNLSRLLRAAAALHLLSGIAHLVAPDTLTGIVQSVYDEVLAVDFQPREATTTRVRLLGVASIAFAGLCYWLSTADST</sequence>
<proteinExistence type="predicted"/>